<gene>
    <name evidence="2" type="primary">29</name>
    <name evidence="2" type="ORF">SEA_MIRAMAE_29</name>
</gene>
<dbReference type="KEGG" id="vg:64946911"/>
<feature type="transmembrane region" description="Helical" evidence="1">
    <location>
        <begin position="116"/>
        <end position="134"/>
    </location>
</feature>
<keyword evidence="1" id="KW-0472">Membrane</keyword>
<organism evidence="2 3">
    <name type="scientific">Mycobacterium phage Miramae</name>
    <dbReference type="NCBI Taxonomy" id="2517961"/>
    <lineage>
        <taxon>Viruses</taxon>
        <taxon>Duplodnaviria</taxon>
        <taxon>Heunggongvirae</taxon>
        <taxon>Uroviricota</taxon>
        <taxon>Caudoviricetes</taxon>
        <taxon>Backyardiganvirus</taxon>
        <taxon>Backyardiganvirus miramae</taxon>
    </lineage>
</organism>
<name>A0A482JC92_9CAUD</name>
<protein>
    <submittedName>
        <fullName evidence="2">Minor tail protein</fullName>
    </submittedName>
</protein>
<evidence type="ECO:0000313" key="2">
    <source>
        <dbReference type="EMBL" id="QBP31417.1"/>
    </source>
</evidence>
<keyword evidence="1" id="KW-1133">Transmembrane helix</keyword>
<feature type="transmembrane region" description="Helical" evidence="1">
    <location>
        <begin position="88"/>
        <end position="110"/>
    </location>
</feature>
<proteinExistence type="predicted"/>
<dbReference type="EMBL" id="MK494117">
    <property type="protein sequence ID" value="QBP31417.1"/>
    <property type="molecule type" value="Genomic_DNA"/>
</dbReference>
<sequence length="142" mass="15132">MTYRYLPPFGIRVLQLVILIESFLRGFSYVAAPHGVLATTDLIHSAPMSVWGALFMGFAVLGLFGEALMSGTSPSFGNGANPRAWPSFVAHAGLMILYVTIAVASAGAVADGELGLASAPPAMAVFAFTHWLFARRRKYHAS</sequence>
<evidence type="ECO:0000313" key="3">
    <source>
        <dbReference type="Proteomes" id="UP000295340"/>
    </source>
</evidence>
<keyword evidence="1" id="KW-0812">Transmembrane</keyword>
<dbReference type="RefSeq" id="YP_010063108.1">
    <property type="nucleotide sequence ID" value="NC_054802.1"/>
</dbReference>
<feature type="transmembrane region" description="Helical" evidence="1">
    <location>
        <begin position="48"/>
        <end position="68"/>
    </location>
</feature>
<dbReference type="Proteomes" id="UP000295340">
    <property type="component" value="Segment"/>
</dbReference>
<evidence type="ECO:0000256" key="1">
    <source>
        <dbReference type="SAM" id="Phobius"/>
    </source>
</evidence>
<dbReference type="GeneID" id="64946911"/>
<keyword evidence="3" id="KW-1185">Reference proteome</keyword>
<reference evidence="2 3" key="1">
    <citation type="submission" date="2019-02" db="EMBL/GenBank/DDBJ databases">
        <authorList>
            <person name="Stoner T.H."/>
            <person name="Garlena R.A."/>
            <person name="Russell D.A."/>
            <person name="Pope W.H."/>
            <person name="Jacobs-Sera D."/>
            <person name="Hatfull G.F."/>
        </authorList>
    </citation>
    <scope>NUCLEOTIDE SEQUENCE [LARGE SCALE GENOMIC DNA]</scope>
</reference>
<accession>A0A482JC92</accession>